<evidence type="ECO:0000256" key="1">
    <source>
        <dbReference type="ARBA" id="ARBA00004141"/>
    </source>
</evidence>
<dbReference type="GO" id="GO:0016020">
    <property type="term" value="C:membrane"/>
    <property type="evidence" value="ECO:0007669"/>
    <property type="project" value="UniProtKB-SubCell"/>
</dbReference>
<feature type="transmembrane region" description="Helical" evidence="6">
    <location>
        <begin position="406"/>
        <end position="428"/>
    </location>
</feature>
<feature type="transmembrane region" description="Helical" evidence="6">
    <location>
        <begin position="148"/>
        <end position="168"/>
    </location>
</feature>
<feature type="transmembrane region" description="Helical" evidence="6">
    <location>
        <begin position="281"/>
        <end position="304"/>
    </location>
</feature>
<dbReference type="InterPro" id="IPR036259">
    <property type="entry name" value="MFS_trans_sf"/>
</dbReference>
<accession>A0A0J0XLS0</accession>
<dbReference type="PANTHER" id="PTHR43791:SF3">
    <property type="entry name" value="MAJOR FACILITATOR SUPERFAMILY (MFS) PROFILE DOMAIN-CONTAINING PROTEIN"/>
    <property type="match status" value="1"/>
</dbReference>
<feature type="transmembrane region" description="Helical" evidence="6">
    <location>
        <begin position="440"/>
        <end position="461"/>
    </location>
</feature>
<feature type="transmembrane region" description="Helical" evidence="6">
    <location>
        <begin position="316"/>
        <end position="335"/>
    </location>
</feature>
<dbReference type="OrthoDB" id="3639251at2759"/>
<keyword evidence="9" id="KW-1185">Reference proteome</keyword>
<feature type="transmembrane region" description="Helical" evidence="6">
    <location>
        <begin position="371"/>
        <end position="394"/>
    </location>
</feature>
<name>A0A0J0XLS0_9TREE</name>
<reference evidence="8 9" key="1">
    <citation type="submission" date="2015-03" db="EMBL/GenBank/DDBJ databases">
        <title>Genomics and transcriptomics of the oil-accumulating basidiomycete yeast T. oleaginosus allow insights into substrate utilization and the diverse evolutionary trajectories of mating systems in fungi.</title>
        <authorList>
            <consortium name="DOE Joint Genome Institute"/>
            <person name="Kourist R."/>
            <person name="Kracht O."/>
            <person name="Bracharz F."/>
            <person name="Lipzen A."/>
            <person name="Nolan M."/>
            <person name="Ohm R."/>
            <person name="Grigoriev I."/>
            <person name="Sun S."/>
            <person name="Heitman J."/>
            <person name="Bruck T."/>
            <person name="Nowrousian M."/>
        </authorList>
    </citation>
    <scope>NUCLEOTIDE SEQUENCE [LARGE SCALE GENOMIC DNA]</scope>
    <source>
        <strain evidence="8 9">IBC0246</strain>
    </source>
</reference>
<keyword evidence="4 6" id="KW-1133">Transmembrane helix</keyword>
<feature type="transmembrane region" description="Helical" evidence="6">
    <location>
        <begin position="80"/>
        <end position="103"/>
    </location>
</feature>
<evidence type="ECO:0000256" key="5">
    <source>
        <dbReference type="ARBA" id="ARBA00023136"/>
    </source>
</evidence>
<evidence type="ECO:0000259" key="7">
    <source>
        <dbReference type="PROSITE" id="PS50850"/>
    </source>
</evidence>
<evidence type="ECO:0000256" key="2">
    <source>
        <dbReference type="ARBA" id="ARBA00022448"/>
    </source>
</evidence>
<evidence type="ECO:0000256" key="3">
    <source>
        <dbReference type="ARBA" id="ARBA00022692"/>
    </source>
</evidence>
<protein>
    <submittedName>
        <fullName evidence="8">MFS general substrate transporter</fullName>
    </submittedName>
</protein>
<sequence length="485" mass="54182">MPVPSLEKGEVDHREFDESRDDWHGDIDHGFDPAFVKHTRRKIDWRLIPVLGAVYSISLIDRNNLSFARAANNLQMMKDLQMTTANNGYGIASLVFFIPYILLEVPSQMGLRKYGVRHWLGAAVVAWGIVTIGMGFVKNRHGLAGLRALLGVFEAVLFPGGSFLISCWYPRHEMAQRMSWFYSTSIAVTGFAAILSWCMSHLDLKGGLRGWSWIFVIWGLVTVVVGAVAWVFLVDFPDKATFITEEQRHWVKTRINRDRGDAVADKITWPKFFRYAGDLKIWLFAYIFMGTTLGAYQIAFFLPAILASMGFTNMEIQLLVCPVYVWAVVPAMISARLSDRFRVRGPVLLANNVCLVIGATIFWKLPLTQKGARLFGVFLAFGGITALIPMIVSWSQTSVRRQSKRGFSSALVVAFGGVGGILASVAFMEREAKAGYPTGMTLSIALQSSNVVGILGLMAWFKYQNGRADRGVVVLEESESFRYQL</sequence>
<comment type="subcellular location">
    <subcellularLocation>
        <location evidence="1">Membrane</location>
        <topology evidence="1">Multi-pass membrane protein</topology>
    </subcellularLocation>
</comment>
<dbReference type="AlphaFoldDB" id="A0A0J0XLS0"/>
<dbReference type="Pfam" id="PF07690">
    <property type="entry name" value="MFS_1"/>
    <property type="match status" value="1"/>
</dbReference>
<feature type="transmembrane region" description="Helical" evidence="6">
    <location>
        <begin position="211"/>
        <end position="233"/>
    </location>
</feature>
<dbReference type="SUPFAM" id="SSF103473">
    <property type="entry name" value="MFS general substrate transporter"/>
    <property type="match status" value="1"/>
</dbReference>
<dbReference type="Gene3D" id="1.20.1250.20">
    <property type="entry name" value="MFS general substrate transporter like domains"/>
    <property type="match status" value="2"/>
</dbReference>
<dbReference type="InterPro" id="IPR020846">
    <property type="entry name" value="MFS_dom"/>
</dbReference>
<evidence type="ECO:0000313" key="9">
    <source>
        <dbReference type="Proteomes" id="UP000053611"/>
    </source>
</evidence>
<dbReference type="InterPro" id="IPR011701">
    <property type="entry name" value="MFS"/>
</dbReference>
<organism evidence="8 9">
    <name type="scientific">Cutaneotrichosporon oleaginosum</name>
    <dbReference type="NCBI Taxonomy" id="879819"/>
    <lineage>
        <taxon>Eukaryota</taxon>
        <taxon>Fungi</taxon>
        <taxon>Dikarya</taxon>
        <taxon>Basidiomycota</taxon>
        <taxon>Agaricomycotina</taxon>
        <taxon>Tremellomycetes</taxon>
        <taxon>Trichosporonales</taxon>
        <taxon>Trichosporonaceae</taxon>
        <taxon>Cutaneotrichosporon</taxon>
    </lineage>
</organism>
<evidence type="ECO:0000256" key="6">
    <source>
        <dbReference type="SAM" id="Phobius"/>
    </source>
</evidence>
<keyword evidence="5 6" id="KW-0472">Membrane</keyword>
<evidence type="ECO:0000256" key="4">
    <source>
        <dbReference type="ARBA" id="ARBA00022989"/>
    </source>
</evidence>
<dbReference type="PANTHER" id="PTHR43791">
    <property type="entry name" value="PERMEASE-RELATED"/>
    <property type="match status" value="1"/>
</dbReference>
<keyword evidence="2" id="KW-0813">Transport</keyword>
<dbReference type="GO" id="GO:0022857">
    <property type="term" value="F:transmembrane transporter activity"/>
    <property type="evidence" value="ECO:0007669"/>
    <property type="project" value="InterPro"/>
</dbReference>
<dbReference type="PROSITE" id="PS50850">
    <property type="entry name" value="MFS"/>
    <property type="match status" value="1"/>
</dbReference>
<feature type="transmembrane region" description="Helical" evidence="6">
    <location>
        <begin position="180"/>
        <end position="199"/>
    </location>
</feature>
<dbReference type="Proteomes" id="UP000053611">
    <property type="component" value="Unassembled WGS sequence"/>
</dbReference>
<dbReference type="EMBL" id="KQ087209">
    <property type="protein sequence ID" value="KLT42045.1"/>
    <property type="molecule type" value="Genomic_DNA"/>
</dbReference>
<feature type="transmembrane region" description="Helical" evidence="6">
    <location>
        <begin position="347"/>
        <end position="365"/>
    </location>
</feature>
<gene>
    <name evidence="8" type="ORF">CC85DRAFT_274886</name>
</gene>
<evidence type="ECO:0000313" key="8">
    <source>
        <dbReference type="EMBL" id="KLT42045.1"/>
    </source>
</evidence>
<dbReference type="FunFam" id="1.20.1250.20:FF:000018">
    <property type="entry name" value="MFS transporter permease"/>
    <property type="match status" value="1"/>
</dbReference>
<keyword evidence="3 6" id="KW-0812">Transmembrane</keyword>
<feature type="domain" description="Major facilitator superfamily (MFS) profile" evidence="7">
    <location>
        <begin position="47"/>
        <end position="467"/>
    </location>
</feature>
<proteinExistence type="predicted"/>
<feature type="transmembrane region" description="Helical" evidence="6">
    <location>
        <begin position="115"/>
        <end position="136"/>
    </location>
</feature>